<proteinExistence type="predicted"/>
<sequence>MFQTVTGSVTEDSALLADATLASVTSRLHEMLKAPRGLARPALNAITRRIHGDSMCQDLSQAEERT</sequence>
<evidence type="ECO:0000313" key="1">
    <source>
        <dbReference type="EMBL" id="GES16289.1"/>
    </source>
</evidence>
<accession>A0A5M3X7Y7</accession>
<comment type="caution">
    <text evidence="1">The sequence shown here is derived from an EMBL/GenBank/DDBJ whole genome shotgun (WGS) entry which is preliminary data.</text>
</comment>
<name>A0A5M3X7Y7_9ACTN</name>
<organism evidence="1 2">
    <name type="scientific">Acrocarpospora macrocephala</name>
    <dbReference type="NCBI Taxonomy" id="150177"/>
    <lineage>
        <taxon>Bacteria</taxon>
        <taxon>Bacillati</taxon>
        <taxon>Actinomycetota</taxon>
        <taxon>Actinomycetes</taxon>
        <taxon>Streptosporangiales</taxon>
        <taxon>Streptosporangiaceae</taxon>
        <taxon>Acrocarpospora</taxon>
    </lineage>
</organism>
<dbReference type="RefSeq" id="WP_246269196.1">
    <property type="nucleotide sequence ID" value="NZ_BAAAHL010000053.1"/>
</dbReference>
<dbReference type="EMBL" id="BLAE01000096">
    <property type="protein sequence ID" value="GES16289.1"/>
    <property type="molecule type" value="Genomic_DNA"/>
</dbReference>
<evidence type="ECO:0000313" key="2">
    <source>
        <dbReference type="Proteomes" id="UP000331127"/>
    </source>
</evidence>
<reference evidence="1 2" key="1">
    <citation type="submission" date="2019-10" db="EMBL/GenBank/DDBJ databases">
        <title>Whole genome shotgun sequence of Acrocarpospora macrocephala NBRC 16266.</title>
        <authorList>
            <person name="Ichikawa N."/>
            <person name="Kimura A."/>
            <person name="Kitahashi Y."/>
            <person name="Komaki H."/>
            <person name="Oguchi A."/>
        </authorList>
    </citation>
    <scope>NUCLEOTIDE SEQUENCE [LARGE SCALE GENOMIC DNA]</scope>
    <source>
        <strain evidence="1 2">NBRC 16266</strain>
    </source>
</reference>
<dbReference type="AlphaFoldDB" id="A0A5M3X7Y7"/>
<keyword evidence="2" id="KW-1185">Reference proteome</keyword>
<gene>
    <name evidence="1" type="ORF">Amac_098870</name>
</gene>
<dbReference type="Proteomes" id="UP000331127">
    <property type="component" value="Unassembled WGS sequence"/>
</dbReference>
<protein>
    <submittedName>
        <fullName evidence="1">Uncharacterized protein</fullName>
    </submittedName>
</protein>